<evidence type="ECO:0000313" key="11">
    <source>
        <dbReference type="Proteomes" id="UP000217153"/>
    </source>
</evidence>
<feature type="domain" description="Pyrroline-5-carboxylate reductase catalytic N-terminal" evidence="8">
    <location>
        <begin position="10"/>
        <end position="102"/>
    </location>
</feature>
<dbReference type="NCBIfam" id="TIGR00112">
    <property type="entry name" value="proC"/>
    <property type="match status" value="1"/>
</dbReference>
<evidence type="ECO:0000256" key="5">
    <source>
        <dbReference type="HAMAP-Rule" id="MF_01925"/>
    </source>
</evidence>
<dbReference type="OrthoDB" id="9805754at2"/>
<comment type="pathway">
    <text evidence="5">Amino-acid biosynthesis; L-proline biosynthesis; L-proline from L-glutamate 5-semialdehyde: step 1/1.</text>
</comment>
<evidence type="ECO:0000256" key="4">
    <source>
        <dbReference type="ARBA" id="ARBA00058118"/>
    </source>
</evidence>
<evidence type="ECO:0000313" key="10">
    <source>
        <dbReference type="EMBL" id="ASY08853.1"/>
    </source>
</evidence>
<keyword evidence="5" id="KW-0963">Cytoplasm</keyword>
<dbReference type="InterPro" id="IPR008927">
    <property type="entry name" value="6-PGluconate_DH-like_C_sf"/>
</dbReference>
<keyword evidence="5" id="KW-0641">Proline biosynthesis</keyword>
<evidence type="ECO:0000259" key="9">
    <source>
        <dbReference type="Pfam" id="PF14748"/>
    </source>
</evidence>
<dbReference type="EC" id="1.5.1.2" evidence="5 6"/>
<dbReference type="PIRSF" id="PIRSF000193">
    <property type="entry name" value="Pyrrol-5-carb_rd"/>
    <property type="match status" value="1"/>
</dbReference>
<organism evidence="10 11">
    <name type="scientific">Candidatus Nanopelagicus limnae</name>
    <dbReference type="NCBI Taxonomy" id="1884634"/>
    <lineage>
        <taxon>Bacteria</taxon>
        <taxon>Bacillati</taxon>
        <taxon>Actinomycetota</taxon>
        <taxon>Actinomycetes</taxon>
        <taxon>Candidatus Nanopelagicales</taxon>
        <taxon>Candidatus Nanopelagicaceae</taxon>
        <taxon>Candidatus Nanopelagicus</taxon>
    </lineage>
</organism>
<dbReference type="InterPro" id="IPR029036">
    <property type="entry name" value="P5CR_dimer"/>
</dbReference>
<comment type="similarity">
    <text evidence="1 5">Belongs to the pyrroline-5-carboxylate reductase family.</text>
</comment>
<reference evidence="11" key="1">
    <citation type="submission" date="2016-10" db="EMBL/GenBank/DDBJ databases">
        <title>High microdiversification within the ubiquitous acI lineage of Actinobacteria.</title>
        <authorList>
            <person name="Neuenschwander S.M."/>
            <person name="Salcher M."/>
            <person name="Ghai R."/>
            <person name="Pernthaler J."/>
        </authorList>
    </citation>
    <scope>NUCLEOTIDE SEQUENCE [LARGE SCALE GENOMIC DNA]</scope>
</reference>
<dbReference type="Pfam" id="PF03807">
    <property type="entry name" value="F420_oxidored"/>
    <property type="match status" value="1"/>
</dbReference>
<dbReference type="EMBL" id="CP016768">
    <property type="protein sequence ID" value="ASY08853.1"/>
    <property type="molecule type" value="Genomic_DNA"/>
</dbReference>
<dbReference type="Pfam" id="PF14748">
    <property type="entry name" value="P5CR_dimer"/>
    <property type="match status" value="1"/>
</dbReference>
<dbReference type="PANTHER" id="PTHR11645:SF0">
    <property type="entry name" value="PYRROLINE-5-CARBOXYLATE REDUCTASE 3"/>
    <property type="match status" value="1"/>
</dbReference>
<protein>
    <recommendedName>
        <fullName evidence="5 6">Pyrroline-5-carboxylate reductase</fullName>
        <shortName evidence="5">P5C reductase</shortName>
        <shortName evidence="5">P5CR</shortName>
        <ecNumber evidence="5 6">1.5.1.2</ecNumber>
    </recommendedName>
    <alternativeName>
        <fullName evidence="5">PCA reductase</fullName>
    </alternativeName>
</protein>
<dbReference type="GO" id="GO:0004735">
    <property type="term" value="F:pyrroline-5-carboxylate reductase activity"/>
    <property type="evidence" value="ECO:0007669"/>
    <property type="project" value="UniProtKB-UniRule"/>
</dbReference>
<dbReference type="SUPFAM" id="SSF51735">
    <property type="entry name" value="NAD(P)-binding Rossmann-fold domains"/>
    <property type="match status" value="1"/>
</dbReference>
<comment type="catalytic activity">
    <reaction evidence="5">
        <text>L-proline + NADP(+) = (S)-1-pyrroline-5-carboxylate + NADPH + 2 H(+)</text>
        <dbReference type="Rhea" id="RHEA:14109"/>
        <dbReference type="ChEBI" id="CHEBI:15378"/>
        <dbReference type="ChEBI" id="CHEBI:17388"/>
        <dbReference type="ChEBI" id="CHEBI:57783"/>
        <dbReference type="ChEBI" id="CHEBI:58349"/>
        <dbReference type="ChEBI" id="CHEBI:60039"/>
        <dbReference type="EC" id="1.5.1.2"/>
    </reaction>
</comment>
<dbReference type="SUPFAM" id="SSF48179">
    <property type="entry name" value="6-phosphogluconate dehydrogenase C-terminal domain-like"/>
    <property type="match status" value="1"/>
</dbReference>
<dbReference type="UniPathway" id="UPA00098">
    <property type="reaction ID" value="UER00361"/>
</dbReference>
<evidence type="ECO:0000256" key="7">
    <source>
        <dbReference type="PIRSR" id="PIRSR000193-1"/>
    </source>
</evidence>
<dbReference type="GO" id="GO:0005737">
    <property type="term" value="C:cytoplasm"/>
    <property type="evidence" value="ECO:0007669"/>
    <property type="project" value="UniProtKB-SubCell"/>
</dbReference>
<dbReference type="FunFam" id="1.10.3730.10:FF:000001">
    <property type="entry name" value="Pyrroline-5-carboxylate reductase"/>
    <property type="match status" value="1"/>
</dbReference>
<dbReference type="InterPro" id="IPR028939">
    <property type="entry name" value="P5C_Rdtase_cat_N"/>
</dbReference>
<gene>
    <name evidence="5" type="primary">proC</name>
    <name evidence="10" type="ORF">B1s21122_00500</name>
</gene>
<feature type="binding site" evidence="7">
    <location>
        <begin position="73"/>
        <end position="76"/>
    </location>
    <ligand>
        <name>NADP(+)</name>
        <dbReference type="ChEBI" id="CHEBI:58349"/>
    </ligand>
</feature>
<dbReference type="RefSeq" id="WP_095680177.1">
    <property type="nucleotide sequence ID" value="NZ_CP016768.2"/>
</dbReference>
<dbReference type="PANTHER" id="PTHR11645">
    <property type="entry name" value="PYRROLINE-5-CARBOXYLATE REDUCTASE"/>
    <property type="match status" value="1"/>
</dbReference>
<evidence type="ECO:0000256" key="1">
    <source>
        <dbReference type="ARBA" id="ARBA00005525"/>
    </source>
</evidence>
<dbReference type="GO" id="GO:0055129">
    <property type="term" value="P:L-proline biosynthetic process"/>
    <property type="evidence" value="ECO:0007669"/>
    <property type="project" value="UniProtKB-UniRule"/>
</dbReference>
<dbReference type="HAMAP" id="MF_01925">
    <property type="entry name" value="P5C_reductase"/>
    <property type="match status" value="1"/>
</dbReference>
<evidence type="ECO:0000256" key="3">
    <source>
        <dbReference type="ARBA" id="ARBA00023002"/>
    </source>
</evidence>
<dbReference type="AlphaFoldDB" id="A0A249JWF8"/>
<dbReference type="Gene3D" id="3.40.50.720">
    <property type="entry name" value="NAD(P)-binding Rossmann-like Domain"/>
    <property type="match status" value="1"/>
</dbReference>
<keyword evidence="5" id="KW-0028">Amino-acid biosynthesis</keyword>
<comment type="catalytic activity">
    <reaction evidence="5">
        <text>L-proline + NAD(+) = (S)-1-pyrroline-5-carboxylate + NADH + 2 H(+)</text>
        <dbReference type="Rhea" id="RHEA:14105"/>
        <dbReference type="ChEBI" id="CHEBI:15378"/>
        <dbReference type="ChEBI" id="CHEBI:17388"/>
        <dbReference type="ChEBI" id="CHEBI:57540"/>
        <dbReference type="ChEBI" id="CHEBI:57945"/>
        <dbReference type="ChEBI" id="CHEBI:60039"/>
        <dbReference type="EC" id="1.5.1.2"/>
    </reaction>
</comment>
<sequence length="270" mass="28597">MSTLMTNKCIGFIGVGVMGSSIIKSLLKHSLNSDQICISDKSAEKTEELANQYKVKIKTISEIGQSCDVIFLAVKPQDLEAVLIELKKTLKPNVLVISIAAGKKIEFIEEHLASDVSVVRVMPNTPAQIGKGISAIAAGSKTSKEDMELATQLFLASGEVVIVAEEMLDAVTALSGSGPAYFFNFVESMIKAGVELGLSNEIATKLAIETISGSAAMLKESGLDAQTLRKNVTSPKGTTAAALEVFSDNNFDVLVLQAMSAAKKRAQELA</sequence>
<dbReference type="InterPro" id="IPR000304">
    <property type="entry name" value="Pyrroline-COOH_reductase"/>
</dbReference>
<keyword evidence="2 5" id="KW-0521">NADP</keyword>
<evidence type="ECO:0000256" key="6">
    <source>
        <dbReference type="NCBIfam" id="TIGR00112"/>
    </source>
</evidence>
<evidence type="ECO:0000259" key="8">
    <source>
        <dbReference type="Pfam" id="PF03807"/>
    </source>
</evidence>
<keyword evidence="11" id="KW-1185">Reference proteome</keyword>
<feature type="binding site" evidence="7">
    <location>
        <begin position="13"/>
        <end position="18"/>
    </location>
    <ligand>
        <name>NADP(+)</name>
        <dbReference type="ChEBI" id="CHEBI:58349"/>
    </ligand>
</feature>
<dbReference type="Gene3D" id="1.10.3730.10">
    <property type="entry name" value="ProC C-terminal domain-like"/>
    <property type="match status" value="1"/>
</dbReference>
<comment type="subcellular location">
    <subcellularLocation>
        <location evidence="5">Cytoplasm</location>
    </subcellularLocation>
</comment>
<dbReference type="InterPro" id="IPR036291">
    <property type="entry name" value="NAD(P)-bd_dom_sf"/>
</dbReference>
<dbReference type="KEGG" id="abam:B1s21122_00500"/>
<keyword evidence="3 5" id="KW-0560">Oxidoreductase</keyword>
<feature type="domain" description="Pyrroline-5-carboxylate reductase dimerisation" evidence="9">
    <location>
        <begin position="165"/>
        <end position="269"/>
    </location>
</feature>
<comment type="function">
    <text evidence="4 5">Catalyzes the reduction of 1-pyrroline-5-carboxylate (PCA) to L-proline.</text>
</comment>
<accession>A0A249JWF8</accession>
<proteinExistence type="inferred from homology"/>
<name>A0A249JWF8_9ACTN</name>
<evidence type="ECO:0000256" key="2">
    <source>
        <dbReference type="ARBA" id="ARBA00022857"/>
    </source>
</evidence>
<dbReference type="Proteomes" id="UP000217153">
    <property type="component" value="Chromosome"/>
</dbReference>